<dbReference type="RefSeq" id="WP_191844400.1">
    <property type="nucleotide sequence ID" value="NZ_BAAALB010000036.1"/>
</dbReference>
<evidence type="ECO:0000256" key="3">
    <source>
        <dbReference type="ARBA" id="ARBA00022741"/>
    </source>
</evidence>
<sequence length="335" mass="35721">MTAVIEISGLCKTFHSLWREEKTALDGFDMYVEKGQVHGFLGPNGSGKTTTLRTLLGLLRPDEGEMRILDTPSARFGEVAHRVGAIVESPAFFTPFSGRKTLQLLATAGGLPRGRVDEALTTVGLRDRADEPVKVYSLGMRQRLAVASALLKRPELLILDEPANGLDPSGIHAMRTLMSDLAAQGVTVLLSSHLLSEIEQVCDSVTIIDRGRRVTHGPVSVVLAGHDTGEHLVRVADTEQAAELLRAVGATVRTADGALFVGGVSGPAAISEALGRAGLWLTELTPLTPDLESVFLDLTGTRPVPDAPPQVAVPTRRRPPADNVIDLDARSEDQA</sequence>
<dbReference type="EMBL" id="BONG01000003">
    <property type="protein sequence ID" value="GIF87319.1"/>
    <property type="molecule type" value="Genomic_DNA"/>
</dbReference>
<dbReference type="PROSITE" id="PS00211">
    <property type="entry name" value="ABC_TRANSPORTER_1"/>
    <property type="match status" value="1"/>
</dbReference>
<dbReference type="Gene3D" id="3.40.50.300">
    <property type="entry name" value="P-loop containing nucleotide triphosphate hydrolases"/>
    <property type="match status" value="1"/>
</dbReference>
<dbReference type="InterPro" id="IPR027417">
    <property type="entry name" value="P-loop_NTPase"/>
</dbReference>
<organism evidence="7 8">
    <name type="scientific">Catellatospora chokoriensis</name>
    <dbReference type="NCBI Taxonomy" id="310353"/>
    <lineage>
        <taxon>Bacteria</taxon>
        <taxon>Bacillati</taxon>
        <taxon>Actinomycetota</taxon>
        <taxon>Actinomycetes</taxon>
        <taxon>Micromonosporales</taxon>
        <taxon>Micromonosporaceae</taxon>
        <taxon>Catellatospora</taxon>
    </lineage>
</organism>
<dbReference type="AlphaFoldDB" id="A0A8J3K0T7"/>
<evidence type="ECO:0000259" key="6">
    <source>
        <dbReference type="PROSITE" id="PS50893"/>
    </source>
</evidence>
<dbReference type="InterPro" id="IPR003593">
    <property type="entry name" value="AAA+_ATPase"/>
</dbReference>
<dbReference type="Pfam" id="PF00005">
    <property type="entry name" value="ABC_tran"/>
    <property type="match status" value="1"/>
</dbReference>
<feature type="region of interest" description="Disordered" evidence="5">
    <location>
        <begin position="300"/>
        <end position="335"/>
    </location>
</feature>
<evidence type="ECO:0000256" key="4">
    <source>
        <dbReference type="ARBA" id="ARBA00022840"/>
    </source>
</evidence>
<dbReference type="GO" id="GO:0005524">
    <property type="term" value="F:ATP binding"/>
    <property type="evidence" value="ECO:0007669"/>
    <property type="project" value="UniProtKB-KW"/>
</dbReference>
<comment type="caution">
    <text evidence="7">The sequence shown here is derived from an EMBL/GenBank/DDBJ whole genome shotgun (WGS) entry which is preliminary data.</text>
</comment>
<proteinExistence type="inferred from homology"/>
<evidence type="ECO:0000256" key="1">
    <source>
        <dbReference type="ARBA" id="ARBA00005417"/>
    </source>
</evidence>
<dbReference type="SMART" id="SM00382">
    <property type="entry name" value="AAA"/>
    <property type="match status" value="1"/>
</dbReference>
<dbReference type="PROSITE" id="PS50893">
    <property type="entry name" value="ABC_TRANSPORTER_2"/>
    <property type="match status" value="1"/>
</dbReference>
<gene>
    <name evidence="7" type="ORF">Cch02nite_07630</name>
</gene>
<comment type="similarity">
    <text evidence="1">Belongs to the ABC transporter superfamily.</text>
</comment>
<keyword evidence="4 7" id="KW-0067">ATP-binding</keyword>
<evidence type="ECO:0000313" key="8">
    <source>
        <dbReference type="Proteomes" id="UP000619293"/>
    </source>
</evidence>
<accession>A0A8J3K0T7</accession>
<dbReference type="PANTHER" id="PTHR43335:SF4">
    <property type="entry name" value="ABC TRANSPORTER, ATP-BINDING PROTEIN"/>
    <property type="match status" value="1"/>
</dbReference>
<evidence type="ECO:0000313" key="7">
    <source>
        <dbReference type="EMBL" id="GIF87319.1"/>
    </source>
</evidence>
<keyword evidence="3" id="KW-0547">Nucleotide-binding</keyword>
<dbReference type="PANTHER" id="PTHR43335">
    <property type="entry name" value="ABC TRANSPORTER, ATP-BINDING PROTEIN"/>
    <property type="match status" value="1"/>
</dbReference>
<keyword evidence="2" id="KW-0813">Transport</keyword>
<protein>
    <submittedName>
        <fullName evidence="7">Multidrug ABC transporter ATP-binding protein</fullName>
    </submittedName>
</protein>
<dbReference type="InterPro" id="IPR003439">
    <property type="entry name" value="ABC_transporter-like_ATP-bd"/>
</dbReference>
<name>A0A8J3K0T7_9ACTN</name>
<keyword evidence="8" id="KW-1185">Reference proteome</keyword>
<feature type="domain" description="ABC transporter" evidence="6">
    <location>
        <begin position="5"/>
        <end position="235"/>
    </location>
</feature>
<reference evidence="7 8" key="1">
    <citation type="submission" date="2021-01" db="EMBL/GenBank/DDBJ databases">
        <title>Whole genome shotgun sequence of Catellatospora chokoriensis NBRC 107358.</title>
        <authorList>
            <person name="Komaki H."/>
            <person name="Tamura T."/>
        </authorList>
    </citation>
    <scope>NUCLEOTIDE SEQUENCE [LARGE SCALE GENOMIC DNA]</scope>
    <source>
        <strain evidence="7 8">NBRC 107358</strain>
    </source>
</reference>
<evidence type="ECO:0000256" key="2">
    <source>
        <dbReference type="ARBA" id="ARBA00022448"/>
    </source>
</evidence>
<dbReference type="SUPFAM" id="SSF52540">
    <property type="entry name" value="P-loop containing nucleoside triphosphate hydrolases"/>
    <property type="match status" value="1"/>
</dbReference>
<evidence type="ECO:0000256" key="5">
    <source>
        <dbReference type="SAM" id="MobiDB-lite"/>
    </source>
</evidence>
<dbReference type="InterPro" id="IPR017871">
    <property type="entry name" value="ABC_transporter-like_CS"/>
</dbReference>
<dbReference type="GO" id="GO:0016887">
    <property type="term" value="F:ATP hydrolysis activity"/>
    <property type="evidence" value="ECO:0007669"/>
    <property type="project" value="InterPro"/>
</dbReference>
<dbReference type="Proteomes" id="UP000619293">
    <property type="component" value="Unassembled WGS sequence"/>
</dbReference>